<reference evidence="1" key="3">
    <citation type="submission" date="2021-03" db="EMBL/GenBank/DDBJ databases">
        <authorList>
            <consortium name="NCBI Pathogen Detection Project"/>
        </authorList>
    </citation>
    <scope>NUCLEOTIDE SEQUENCE</scope>
    <source>
        <strain evidence="1">SJP41</strain>
    </source>
</reference>
<reference evidence="2 3" key="2">
    <citation type="journal article" date="2019" name="Nat. Med.">
        <title>A library of human gut bacterial isolates paired with longitudinal multiomics data enables mechanistic microbiome research.</title>
        <authorList>
            <person name="Poyet M."/>
            <person name="Groussin M."/>
            <person name="Gibbons S.M."/>
            <person name="Avila-Pacheco J."/>
            <person name="Jiang X."/>
            <person name="Kearney S.M."/>
            <person name="Perrotta A.R."/>
            <person name="Berdy B."/>
            <person name="Zhao S."/>
            <person name="Lieberman T.D."/>
            <person name="Swanson P.K."/>
            <person name="Smith M."/>
            <person name="Roesemann S."/>
            <person name="Alexander J.E."/>
            <person name="Rich S.A."/>
            <person name="Livny J."/>
            <person name="Vlamakis H."/>
            <person name="Clish C."/>
            <person name="Bullock K."/>
            <person name="Deik A."/>
            <person name="Scott J."/>
            <person name="Pierce K.A."/>
            <person name="Xavier R.J."/>
            <person name="Alm E.J."/>
        </authorList>
    </citation>
    <scope>NUCLEOTIDE SEQUENCE [LARGE SCALE GENOMIC DNA]</scope>
    <source>
        <strain evidence="2 3">BIOML-A112</strain>
    </source>
</reference>
<dbReference type="Proteomes" id="UP000868636">
    <property type="component" value="Unassembled WGS sequence"/>
</dbReference>
<evidence type="ECO:0000313" key="3">
    <source>
        <dbReference type="Proteomes" id="UP000475070"/>
    </source>
</evidence>
<protein>
    <submittedName>
        <fullName evidence="1">Uncharacterized protein</fullName>
    </submittedName>
</protein>
<evidence type="ECO:0000313" key="1">
    <source>
        <dbReference type="EMBL" id="HAZ7494297.1"/>
    </source>
</evidence>
<gene>
    <name evidence="2" type="ORF">GUC01_09545</name>
    <name evidence="1" type="ORF">J8F57_004597</name>
</gene>
<organism evidence="1 4">
    <name type="scientific">Escherichia coli</name>
    <dbReference type="NCBI Taxonomy" id="562"/>
    <lineage>
        <taxon>Bacteria</taxon>
        <taxon>Pseudomonadati</taxon>
        <taxon>Pseudomonadota</taxon>
        <taxon>Gammaproteobacteria</taxon>
        <taxon>Enterobacterales</taxon>
        <taxon>Enterobacteriaceae</taxon>
        <taxon>Escherichia</taxon>
    </lineage>
</organism>
<sequence>MTTRSTRRDAKGNVTVVIRGGNSGSRSVSRRSIAQSAMSNAKISFEIEGHSYSDADWSKIMHIADQLEAVI</sequence>
<name>A0A1M2QW08_ECOLX</name>
<evidence type="ECO:0000313" key="4">
    <source>
        <dbReference type="Proteomes" id="UP000868636"/>
    </source>
</evidence>
<accession>A0A1M2QW08</accession>
<reference evidence="1" key="1">
    <citation type="journal article" date="2018" name="Genome Biol.">
        <title>SKESA: strategic k-mer extension for scrupulous assemblies.</title>
        <authorList>
            <person name="Souvorov A."/>
            <person name="Agarwala R."/>
            <person name="Lipman D.J."/>
        </authorList>
    </citation>
    <scope>NUCLEOTIDE SEQUENCE</scope>
    <source>
        <strain evidence="1">SJP41</strain>
    </source>
</reference>
<dbReference type="Proteomes" id="UP000475070">
    <property type="component" value="Unassembled WGS sequence"/>
</dbReference>
<dbReference type="EMBL" id="DADPIR010000048">
    <property type="protein sequence ID" value="HAZ7494297.1"/>
    <property type="molecule type" value="Genomic_DNA"/>
</dbReference>
<proteinExistence type="predicted"/>
<comment type="caution">
    <text evidence="1">The sequence shown here is derived from an EMBL/GenBank/DDBJ whole genome shotgun (WGS) entry which is preliminary data.</text>
</comment>
<dbReference type="AlphaFoldDB" id="A0A1M2QW08"/>
<evidence type="ECO:0000313" key="2">
    <source>
        <dbReference type="EMBL" id="NAG19265.1"/>
    </source>
</evidence>
<dbReference type="EMBL" id="WXKQ01000005">
    <property type="protein sequence ID" value="NAG19265.1"/>
    <property type="molecule type" value="Genomic_DNA"/>
</dbReference>
<dbReference type="RefSeq" id="WP_024166655.1">
    <property type="nucleotide sequence ID" value="NZ_AP022409.1"/>
</dbReference>